<dbReference type="PANTHER" id="PTHR11815:SF10">
    <property type="entry name" value="SUCCINATE--COA LIGASE [GDP-FORMING] SUBUNIT BETA, MITOCHONDRIAL"/>
    <property type="match status" value="1"/>
</dbReference>
<sequence length="401" mass="42238">MNIHEYQAKDLLAKFGVPVPAGHAAMTVEDAVRAAKMLPGPLWVVKAQIHAGGRGKGKFKELGPDAKGGVRLAKSIDEVRAAAEEMLGKTLVTIQTGAEGKQVQRLYITDGVDIEKEFYLALLVDRATGRIAVVASTEGGMDIEAVAHDTPEKIETITIDPATGLMPHHGRAVAAALGLSGDLAKQAQYVLAKLYDAFLGTDASQIEINPLAITGDNKLMVLDAKVGFDSNAMFRHKDLAELRDFSEEDPMEIEASKYDLAYIKLDGNIGCMVNGAGLAMATMDIIKLNGAFPANFLDVGGGANKEKVTAAFKIILSDPAVKGILVNIFGGIMRCDIIAEGIVAAAKEVSLSVPLVVRLEGTNVQQGKDILAMSGLPIVAADDLGDAARKIVAEVNEAVAA</sequence>
<evidence type="ECO:0000256" key="6">
    <source>
        <dbReference type="HAMAP-Rule" id="MF_00558"/>
    </source>
</evidence>
<dbReference type="Gene3D" id="3.30.470.20">
    <property type="entry name" value="ATP-grasp fold, B domain"/>
    <property type="match status" value="1"/>
</dbReference>
<dbReference type="Proteomes" id="UP001203410">
    <property type="component" value="Unassembled WGS sequence"/>
</dbReference>
<dbReference type="Gene3D" id="3.30.1490.20">
    <property type="entry name" value="ATP-grasp fold, A domain"/>
    <property type="match status" value="1"/>
</dbReference>
<evidence type="ECO:0000256" key="1">
    <source>
        <dbReference type="ARBA" id="ARBA00022532"/>
    </source>
</evidence>
<evidence type="ECO:0000256" key="2">
    <source>
        <dbReference type="ARBA" id="ARBA00022598"/>
    </source>
</evidence>
<keyword evidence="6 7" id="KW-0067">ATP-binding</keyword>
<accession>A0ABT0RVY3</accession>
<dbReference type="PIRSF" id="PIRSF001554">
    <property type="entry name" value="SucCS_beta"/>
    <property type="match status" value="1"/>
</dbReference>
<dbReference type="InterPro" id="IPR005811">
    <property type="entry name" value="SUCC_ACL_C"/>
</dbReference>
<dbReference type="SUPFAM" id="SSF56059">
    <property type="entry name" value="Glutathione synthetase ATP-binding domain-like"/>
    <property type="match status" value="1"/>
</dbReference>
<comment type="function">
    <text evidence="6">Succinyl-CoA synthetase functions in the citric acid cycle (TCA), coupling the hydrolysis of succinyl-CoA to the synthesis of either ATP or GTP and thus represents the only step of substrate-level phosphorylation in the TCA. The beta subunit provides nucleotide specificity of the enzyme and binds the substrate succinate, while the binding sites for coenzyme A and phosphate are found in the alpha subunit.</text>
</comment>
<evidence type="ECO:0000256" key="4">
    <source>
        <dbReference type="ARBA" id="ARBA00022741"/>
    </source>
</evidence>
<dbReference type="PROSITE" id="PS50975">
    <property type="entry name" value="ATP_GRASP"/>
    <property type="match status" value="1"/>
</dbReference>
<dbReference type="InterPro" id="IPR005809">
    <property type="entry name" value="Succ_CoA_ligase-like_bsu"/>
</dbReference>
<comment type="catalytic activity">
    <reaction evidence="6">
        <text>GTP + succinate + CoA = succinyl-CoA + GDP + phosphate</text>
        <dbReference type="Rhea" id="RHEA:22120"/>
        <dbReference type="ChEBI" id="CHEBI:30031"/>
        <dbReference type="ChEBI" id="CHEBI:37565"/>
        <dbReference type="ChEBI" id="CHEBI:43474"/>
        <dbReference type="ChEBI" id="CHEBI:57287"/>
        <dbReference type="ChEBI" id="CHEBI:57292"/>
        <dbReference type="ChEBI" id="CHEBI:58189"/>
    </reaction>
</comment>
<dbReference type="RefSeq" id="WP_249904369.1">
    <property type="nucleotide sequence ID" value="NZ_JAMGBA010000002.1"/>
</dbReference>
<feature type="binding site" evidence="6">
    <location>
        <begin position="53"/>
        <end position="55"/>
    </location>
    <ligand>
        <name>ATP</name>
        <dbReference type="ChEBI" id="CHEBI:30616"/>
    </ligand>
</feature>
<dbReference type="Pfam" id="PF08442">
    <property type="entry name" value="ATP-grasp_2"/>
    <property type="match status" value="1"/>
</dbReference>
<comment type="similarity">
    <text evidence="6">Belongs to the succinate/malate CoA ligase beta subunit family.</text>
</comment>
<keyword evidence="4 6" id="KW-0547">Nucleotide-binding</keyword>
<dbReference type="InterPro" id="IPR017866">
    <property type="entry name" value="Succ-CoA_synthase_bsu_CS"/>
</dbReference>
<keyword evidence="3 6" id="KW-0479">Metal-binding</keyword>
<protein>
    <recommendedName>
        <fullName evidence="6">Succinate--CoA ligase [ADP-forming] subunit beta</fullName>
        <ecNumber evidence="6">6.2.1.5</ecNumber>
    </recommendedName>
    <alternativeName>
        <fullName evidence="6">Succinyl-CoA synthetase subunit beta</fullName>
        <shortName evidence="6">SCS-beta</shortName>
    </alternativeName>
</protein>
<dbReference type="SUPFAM" id="SSF52210">
    <property type="entry name" value="Succinyl-CoA synthetase domains"/>
    <property type="match status" value="1"/>
</dbReference>
<dbReference type="NCBIfam" id="NF001913">
    <property type="entry name" value="PRK00696.1"/>
    <property type="match status" value="1"/>
</dbReference>
<dbReference type="EMBL" id="JAMGBA010000002">
    <property type="protein sequence ID" value="MCL6698993.1"/>
    <property type="molecule type" value="Genomic_DNA"/>
</dbReference>
<dbReference type="PANTHER" id="PTHR11815">
    <property type="entry name" value="SUCCINYL-COA SYNTHETASE BETA CHAIN"/>
    <property type="match status" value="1"/>
</dbReference>
<evidence type="ECO:0000256" key="5">
    <source>
        <dbReference type="ARBA" id="ARBA00022842"/>
    </source>
</evidence>
<keyword evidence="2 6" id="KW-0436">Ligase</keyword>
<organism evidence="9 10">
    <name type="scientific">Sphingomonas caseinilyticus</name>
    <dbReference type="NCBI Taxonomy" id="2908205"/>
    <lineage>
        <taxon>Bacteria</taxon>
        <taxon>Pseudomonadati</taxon>
        <taxon>Pseudomonadota</taxon>
        <taxon>Alphaproteobacteria</taxon>
        <taxon>Sphingomonadales</taxon>
        <taxon>Sphingomonadaceae</taxon>
        <taxon>Sphingomonas</taxon>
    </lineage>
</organism>
<evidence type="ECO:0000259" key="8">
    <source>
        <dbReference type="PROSITE" id="PS50975"/>
    </source>
</evidence>
<feature type="binding site" evidence="6">
    <location>
        <begin position="331"/>
        <end position="333"/>
    </location>
    <ligand>
        <name>substrate</name>
        <note>ligand shared with subunit alpha</note>
    </ligand>
</feature>
<gene>
    <name evidence="6 9" type="primary">sucC</name>
    <name evidence="9" type="ORF">LZ496_09390</name>
</gene>
<comment type="catalytic activity">
    <reaction evidence="6">
        <text>succinate + ATP + CoA = succinyl-CoA + ADP + phosphate</text>
        <dbReference type="Rhea" id="RHEA:17661"/>
        <dbReference type="ChEBI" id="CHEBI:30031"/>
        <dbReference type="ChEBI" id="CHEBI:30616"/>
        <dbReference type="ChEBI" id="CHEBI:43474"/>
        <dbReference type="ChEBI" id="CHEBI:57287"/>
        <dbReference type="ChEBI" id="CHEBI:57292"/>
        <dbReference type="ChEBI" id="CHEBI:456216"/>
        <dbReference type="EC" id="6.2.1.5"/>
    </reaction>
</comment>
<dbReference type="NCBIfam" id="TIGR01016">
    <property type="entry name" value="sucCoAbeta"/>
    <property type="match status" value="1"/>
</dbReference>
<evidence type="ECO:0000256" key="3">
    <source>
        <dbReference type="ARBA" id="ARBA00022723"/>
    </source>
</evidence>
<feature type="binding site" evidence="6">
    <location>
        <position position="117"/>
    </location>
    <ligand>
        <name>ATP</name>
        <dbReference type="ChEBI" id="CHEBI:30616"/>
    </ligand>
</feature>
<comment type="cofactor">
    <cofactor evidence="6">
        <name>Mg(2+)</name>
        <dbReference type="ChEBI" id="CHEBI:18420"/>
    </cofactor>
    <text evidence="6">Binds 1 Mg(2+) ion per subunit.</text>
</comment>
<keyword evidence="10" id="KW-1185">Reference proteome</keyword>
<feature type="binding site" evidence="6">
    <location>
        <position position="223"/>
    </location>
    <ligand>
        <name>Mg(2+)</name>
        <dbReference type="ChEBI" id="CHEBI:18420"/>
    </ligand>
</feature>
<dbReference type="GO" id="GO:0004775">
    <property type="term" value="F:succinate-CoA ligase (ADP-forming) activity"/>
    <property type="evidence" value="ECO:0007669"/>
    <property type="project" value="UniProtKB-EC"/>
</dbReference>
<comment type="caution">
    <text evidence="9">The sequence shown here is derived from an EMBL/GenBank/DDBJ whole genome shotgun (WGS) entry which is preliminary data.</text>
</comment>
<keyword evidence="5 6" id="KW-0460">Magnesium</keyword>
<feature type="binding site" evidence="6">
    <location>
        <position position="274"/>
    </location>
    <ligand>
        <name>substrate</name>
        <note>ligand shared with subunit alpha</note>
    </ligand>
</feature>
<dbReference type="PROSITE" id="PS01217">
    <property type="entry name" value="SUCCINYL_COA_LIG_3"/>
    <property type="match status" value="1"/>
</dbReference>
<dbReference type="InterPro" id="IPR016102">
    <property type="entry name" value="Succinyl-CoA_synth-like"/>
</dbReference>
<feature type="domain" description="ATP-grasp" evidence="8">
    <location>
        <begin position="9"/>
        <end position="254"/>
    </location>
</feature>
<name>A0ABT0RVY3_9SPHN</name>
<keyword evidence="1 6" id="KW-0816">Tricarboxylic acid cycle</keyword>
<evidence type="ECO:0000256" key="7">
    <source>
        <dbReference type="PROSITE-ProRule" id="PRU00409"/>
    </source>
</evidence>
<dbReference type="Gene3D" id="3.40.50.261">
    <property type="entry name" value="Succinyl-CoA synthetase domains"/>
    <property type="match status" value="1"/>
</dbReference>
<proteinExistence type="inferred from homology"/>
<dbReference type="HAMAP" id="MF_00558">
    <property type="entry name" value="Succ_CoA_beta"/>
    <property type="match status" value="1"/>
</dbReference>
<dbReference type="InterPro" id="IPR011761">
    <property type="entry name" value="ATP-grasp"/>
</dbReference>
<comment type="pathway">
    <text evidence="6">Carbohydrate metabolism; tricarboxylic acid cycle; succinate from succinyl-CoA (ligase route): step 1/1.</text>
</comment>
<dbReference type="Pfam" id="PF00549">
    <property type="entry name" value="Ligase_CoA"/>
    <property type="match status" value="1"/>
</dbReference>
<feature type="binding site" evidence="6">
    <location>
        <position position="46"/>
    </location>
    <ligand>
        <name>ATP</name>
        <dbReference type="ChEBI" id="CHEBI:30616"/>
    </ligand>
</feature>
<comment type="subunit">
    <text evidence="6">Heterotetramer of two alpha and two beta subunits.</text>
</comment>
<dbReference type="InterPro" id="IPR013650">
    <property type="entry name" value="ATP-grasp_succ-CoA_synth-type"/>
</dbReference>
<reference evidence="9 10" key="1">
    <citation type="submission" date="2022-05" db="EMBL/GenBank/DDBJ databases">
        <authorList>
            <person name="Jo J.-H."/>
            <person name="Im W.-T."/>
        </authorList>
    </citation>
    <scope>NUCLEOTIDE SEQUENCE [LARGE SCALE GENOMIC DNA]</scope>
    <source>
        <strain evidence="9 10">NSE70-1</strain>
    </source>
</reference>
<feature type="binding site" evidence="6">
    <location>
        <position position="112"/>
    </location>
    <ligand>
        <name>ATP</name>
        <dbReference type="ChEBI" id="CHEBI:30616"/>
    </ligand>
</feature>
<dbReference type="EC" id="6.2.1.5" evidence="6"/>
<evidence type="ECO:0000313" key="9">
    <source>
        <dbReference type="EMBL" id="MCL6698993.1"/>
    </source>
</evidence>
<comment type="caution">
    <text evidence="6">Lacks conserved residue(s) required for the propagation of feature annotation.</text>
</comment>
<evidence type="ECO:0000313" key="10">
    <source>
        <dbReference type="Proteomes" id="UP001203410"/>
    </source>
</evidence>
<feature type="binding site" evidence="6">
    <location>
        <position position="209"/>
    </location>
    <ligand>
        <name>Mg(2+)</name>
        <dbReference type="ChEBI" id="CHEBI:18420"/>
    </ligand>
</feature>
<dbReference type="InterPro" id="IPR013815">
    <property type="entry name" value="ATP_grasp_subdomain_1"/>
</dbReference>